<gene>
    <name evidence="8" type="ORF">SAMN05216326_12336</name>
</gene>
<dbReference type="Proteomes" id="UP000199345">
    <property type="component" value="Unassembled WGS sequence"/>
</dbReference>
<comment type="subcellular location">
    <subcellularLocation>
        <location evidence="1">Cell membrane</location>
        <topology evidence="1">Multi-pass membrane protein</topology>
    </subcellularLocation>
</comment>
<feature type="transmembrane region" description="Helical" evidence="7">
    <location>
        <begin position="47"/>
        <end position="66"/>
    </location>
</feature>
<feature type="transmembrane region" description="Helical" evidence="7">
    <location>
        <begin position="86"/>
        <end position="112"/>
    </location>
</feature>
<accession>A0A1I0DX41</accession>
<comment type="similarity">
    <text evidence="2">Belongs to the polysaccharide synthase family.</text>
</comment>
<feature type="transmembrane region" description="Helical" evidence="7">
    <location>
        <begin position="241"/>
        <end position="261"/>
    </location>
</feature>
<evidence type="ECO:0000313" key="9">
    <source>
        <dbReference type="Proteomes" id="UP000199345"/>
    </source>
</evidence>
<keyword evidence="9" id="KW-1185">Reference proteome</keyword>
<evidence type="ECO:0000256" key="6">
    <source>
        <dbReference type="ARBA" id="ARBA00023136"/>
    </source>
</evidence>
<keyword evidence="5 7" id="KW-1133">Transmembrane helix</keyword>
<feature type="transmembrane region" description="Helical" evidence="7">
    <location>
        <begin position="448"/>
        <end position="470"/>
    </location>
</feature>
<evidence type="ECO:0000256" key="5">
    <source>
        <dbReference type="ARBA" id="ARBA00022989"/>
    </source>
</evidence>
<feature type="transmembrane region" description="Helical" evidence="7">
    <location>
        <begin position="384"/>
        <end position="403"/>
    </location>
</feature>
<evidence type="ECO:0000313" key="8">
    <source>
        <dbReference type="EMBL" id="SET37272.1"/>
    </source>
</evidence>
<dbReference type="CDD" id="cd13127">
    <property type="entry name" value="MATE_tuaB_like"/>
    <property type="match status" value="1"/>
</dbReference>
<name>A0A1I0DX41_9PROT</name>
<keyword evidence="4 7" id="KW-0812">Transmembrane</keyword>
<protein>
    <submittedName>
        <fullName evidence="8">Membrane protein involved in the export of O-antigen and teichoic acid</fullName>
    </submittedName>
</protein>
<proteinExistence type="inferred from homology"/>
<feature type="transmembrane region" description="Helical" evidence="7">
    <location>
        <begin position="152"/>
        <end position="173"/>
    </location>
</feature>
<feature type="transmembrane region" description="Helical" evidence="7">
    <location>
        <begin position="21"/>
        <end position="41"/>
    </location>
</feature>
<dbReference type="AlphaFoldDB" id="A0A1I0DX41"/>
<organism evidence="8 9">
    <name type="scientific">Nitrosomonas marina</name>
    <dbReference type="NCBI Taxonomy" id="917"/>
    <lineage>
        <taxon>Bacteria</taxon>
        <taxon>Pseudomonadati</taxon>
        <taxon>Pseudomonadota</taxon>
        <taxon>Betaproteobacteria</taxon>
        <taxon>Nitrosomonadales</taxon>
        <taxon>Nitrosomonadaceae</taxon>
        <taxon>Nitrosomonas</taxon>
    </lineage>
</organism>
<dbReference type="PANTHER" id="PTHR30250:SF10">
    <property type="entry name" value="LIPOPOLYSACCHARIDE BIOSYNTHESIS PROTEIN WZXC"/>
    <property type="match status" value="1"/>
</dbReference>
<dbReference type="GO" id="GO:0005886">
    <property type="term" value="C:plasma membrane"/>
    <property type="evidence" value="ECO:0007669"/>
    <property type="project" value="UniProtKB-SubCell"/>
</dbReference>
<dbReference type="Pfam" id="PF13440">
    <property type="entry name" value="Polysacc_synt_3"/>
    <property type="match status" value="1"/>
</dbReference>
<evidence type="ECO:0000256" key="4">
    <source>
        <dbReference type="ARBA" id="ARBA00022692"/>
    </source>
</evidence>
<evidence type="ECO:0000256" key="2">
    <source>
        <dbReference type="ARBA" id="ARBA00007430"/>
    </source>
</evidence>
<dbReference type="PANTHER" id="PTHR30250">
    <property type="entry name" value="PST FAMILY PREDICTED COLANIC ACID TRANSPORTER"/>
    <property type="match status" value="1"/>
</dbReference>
<dbReference type="OrthoDB" id="8538786at2"/>
<evidence type="ECO:0000256" key="7">
    <source>
        <dbReference type="SAM" id="Phobius"/>
    </source>
</evidence>
<feature type="transmembrane region" description="Helical" evidence="7">
    <location>
        <begin position="359"/>
        <end position="378"/>
    </location>
</feature>
<feature type="transmembrane region" description="Helical" evidence="7">
    <location>
        <begin position="328"/>
        <end position="352"/>
    </location>
</feature>
<dbReference type="RefSeq" id="WP_090659614.1">
    <property type="nucleotide sequence ID" value="NZ_FOIA01000023.1"/>
</dbReference>
<keyword evidence="3" id="KW-1003">Cell membrane</keyword>
<feature type="transmembrane region" description="Helical" evidence="7">
    <location>
        <begin position="118"/>
        <end position="140"/>
    </location>
</feature>
<evidence type="ECO:0000256" key="1">
    <source>
        <dbReference type="ARBA" id="ARBA00004651"/>
    </source>
</evidence>
<reference evidence="9" key="1">
    <citation type="submission" date="2016-10" db="EMBL/GenBank/DDBJ databases">
        <authorList>
            <person name="Varghese N."/>
            <person name="Submissions S."/>
        </authorList>
    </citation>
    <scope>NUCLEOTIDE SEQUENCE [LARGE SCALE GENOMIC DNA]</scope>
    <source>
        <strain evidence="9">Nm71</strain>
    </source>
</reference>
<dbReference type="EMBL" id="FOIA01000023">
    <property type="protein sequence ID" value="SET37272.1"/>
    <property type="molecule type" value="Genomic_DNA"/>
</dbReference>
<feature type="transmembrane region" description="Helical" evidence="7">
    <location>
        <begin position="288"/>
        <end position="308"/>
    </location>
</feature>
<sequence length="483" mass="53240">MSQFPAVDIKAKVLSGLRWTISARFASQLISWMATIFVIRLLNPEDYGLLAMATVFISFLVLLNTLGLDAPLVQKKDLTEEERRRIFGVIIVANLTIFTGLFLSAPFIAAFFDEPSLTAIVRVLSTTFLIDIFMTLPLATLDREIAFKHRSIIEFVTTIVSSLFTLVLAYYGFGVWSLVYGSLLSHLLKTIGLNLIAPCWCKPDFSLTGLKSLFLFGSFVTLERGLWHIHSESDKLIGGRIMGADLLGYFAVASHLASFPIQKLSSLIQSIAFPAFSKAKQITDKTGVYFLKASQVASVITFPVFLGISCTAPELVKIFLGEKWEPAILPLQILVLVMPFRALGNIITPLLWGIGMPRVSATNLLIAAIVMPIAFLIGSQWGPVGLSLCWVLVFPFIYLVYLIRTCPLIGIKTSDCLKTITGPMISSILMYLCVISINPYLFGSSGDIPHLMQLIAIGAVTYLSVMLAFFRNDLLTALNSLRN</sequence>
<evidence type="ECO:0000256" key="3">
    <source>
        <dbReference type="ARBA" id="ARBA00022475"/>
    </source>
</evidence>
<dbReference type="InterPro" id="IPR050833">
    <property type="entry name" value="Poly_Biosynth_Transport"/>
</dbReference>
<feature type="transmembrane region" description="Helical" evidence="7">
    <location>
        <begin position="424"/>
        <end position="442"/>
    </location>
</feature>
<keyword evidence="6 7" id="KW-0472">Membrane</keyword>